<name>A0A2Z6E0D4_HYDTE</name>
<dbReference type="RefSeq" id="WP_119335711.1">
    <property type="nucleotide sequence ID" value="NZ_AP018558.1"/>
</dbReference>
<feature type="compositionally biased region" description="Pro residues" evidence="1">
    <location>
        <begin position="75"/>
        <end position="87"/>
    </location>
</feature>
<sequence length="126" mass="12814">MSIAGFGIIGPTGERLNTSAASPAEVQRLTQPQSGNPNPTVGQPPPPPVNEPTQAPASVRVSLSAAAQQATAGAPTPPPNSTTPPTQPEATQTPFAVQRAQNLYALNTNAPVSVNDTTQNGAQTLR</sequence>
<dbReference type="Proteomes" id="UP000262004">
    <property type="component" value="Chromosome"/>
</dbReference>
<gene>
    <name evidence="2" type="ORF">HPTL_1782</name>
</gene>
<protein>
    <submittedName>
        <fullName evidence="2">Uncharacterized protein</fullName>
    </submittedName>
</protein>
<dbReference type="EMBL" id="AP018558">
    <property type="protein sequence ID" value="BBD78040.1"/>
    <property type="molecule type" value="Genomic_DNA"/>
</dbReference>
<feature type="compositionally biased region" description="Polar residues" evidence="1">
    <location>
        <begin position="99"/>
        <end position="126"/>
    </location>
</feature>
<organism evidence="2 3">
    <name type="scientific">Hydrogenophilus thermoluteolus</name>
    <name type="common">Pseudomonas hydrogenothermophila</name>
    <dbReference type="NCBI Taxonomy" id="297"/>
    <lineage>
        <taxon>Bacteria</taxon>
        <taxon>Pseudomonadati</taxon>
        <taxon>Pseudomonadota</taxon>
        <taxon>Hydrogenophilia</taxon>
        <taxon>Hydrogenophilales</taxon>
        <taxon>Hydrogenophilaceae</taxon>
        <taxon>Hydrogenophilus</taxon>
    </lineage>
</organism>
<feature type="region of interest" description="Disordered" evidence="1">
    <location>
        <begin position="1"/>
        <end position="126"/>
    </location>
</feature>
<keyword evidence="3" id="KW-1185">Reference proteome</keyword>
<evidence type="ECO:0000313" key="2">
    <source>
        <dbReference type="EMBL" id="BBD78040.1"/>
    </source>
</evidence>
<reference evidence="2 3" key="1">
    <citation type="submission" date="2018-04" db="EMBL/GenBank/DDBJ databases">
        <title>Complete genome sequence of Hydrogenophilus thermoluteolus TH-1.</title>
        <authorList>
            <person name="Arai H."/>
        </authorList>
    </citation>
    <scope>NUCLEOTIDE SEQUENCE [LARGE SCALE GENOMIC DNA]</scope>
    <source>
        <strain evidence="2 3">TH-1</strain>
    </source>
</reference>
<evidence type="ECO:0000313" key="3">
    <source>
        <dbReference type="Proteomes" id="UP000262004"/>
    </source>
</evidence>
<dbReference type="AlphaFoldDB" id="A0A2Z6E0D4"/>
<feature type="compositionally biased region" description="Low complexity" evidence="1">
    <location>
        <begin position="65"/>
        <end position="74"/>
    </location>
</feature>
<proteinExistence type="predicted"/>
<dbReference type="KEGG" id="htl:HPTL_1782"/>
<accession>A0A2Z6E0D4</accession>
<evidence type="ECO:0000256" key="1">
    <source>
        <dbReference type="SAM" id="MobiDB-lite"/>
    </source>
</evidence>